<dbReference type="InterPro" id="IPR050445">
    <property type="entry name" value="Bact_polysacc_biosynth/exp"/>
</dbReference>
<keyword evidence="2" id="KW-1003">Cell membrane</keyword>
<keyword evidence="4 7" id="KW-1133">Transmembrane helix</keyword>
<dbReference type="GO" id="GO:0004713">
    <property type="term" value="F:protein tyrosine kinase activity"/>
    <property type="evidence" value="ECO:0007669"/>
    <property type="project" value="TreeGrafter"/>
</dbReference>
<evidence type="ECO:0000256" key="5">
    <source>
        <dbReference type="ARBA" id="ARBA00023136"/>
    </source>
</evidence>
<sequence>MTISSLIFEEKLPLDEQKGPLFVSLVEILTRVARRKRAVGIATGVAALIGITYAFLAPVKFTATTKLLTPTQTPSTALMVMNQLSNSGAGSLLAAGSSGFGLRNPNDIYIGLLRSRPVEDGIINRFKLVSAFRTKDMTGARTKLEEDTSVTSDKSQLISVSFTDKDKTRAADIANAYTEQLRILTQSIAISEASQRLLFYDAQLKDAKEKLDSAELSFQQIQQKKGLVHPDVQARALVASLTELRAQVVAKEVELQSVRSYSTERNPEAQLLENQLASLRGEANRLEERNSAGPTDNNLTKMAGAGLEYLRAEREFLYRQALLDLLTKQYDAAQLDEAKEGAVIQVVESAIPPERKSSPHRLAIIVAFSLLGLLGACTYIFTDELVRKDLAISQALREFWVAMTSA</sequence>
<keyword evidence="3 7" id="KW-0812">Transmembrane</keyword>
<name>A0AAU7DJB4_9BACT</name>
<evidence type="ECO:0000256" key="1">
    <source>
        <dbReference type="ARBA" id="ARBA00004651"/>
    </source>
</evidence>
<evidence type="ECO:0000256" key="7">
    <source>
        <dbReference type="SAM" id="Phobius"/>
    </source>
</evidence>
<dbReference type="PANTHER" id="PTHR32309">
    <property type="entry name" value="TYROSINE-PROTEIN KINASE"/>
    <property type="match status" value="1"/>
</dbReference>
<evidence type="ECO:0000256" key="3">
    <source>
        <dbReference type="ARBA" id="ARBA00022692"/>
    </source>
</evidence>
<reference evidence="9" key="1">
    <citation type="submission" date="2023-03" db="EMBL/GenBank/DDBJ databases">
        <title>Edaphobacter sp.</title>
        <authorList>
            <person name="Huber K.J."/>
            <person name="Papendorf J."/>
            <person name="Pilke C."/>
            <person name="Bunk B."/>
            <person name="Sproeer C."/>
            <person name="Pester M."/>
        </authorList>
    </citation>
    <scope>NUCLEOTIDE SEQUENCE</scope>
    <source>
        <strain evidence="9">DSM 110680</strain>
    </source>
</reference>
<protein>
    <submittedName>
        <fullName evidence="9">Wzz/FepE/Etk N-terminal domain-containing protein</fullName>
    </submittedName>
</protein>
<dbReference type="AlphaFoldDB" id="A0AAU7DJB4"/>
<feature type="domain" description="Polysaccharide chain length determinant N-terminal" evidence="8">
    <location>
        <begin position="23"/>
        <end position="83"/>
    </location>
</feature>
<keyword evidence="5 7" id="KW-0472">Membrane</keyword>
<gene>
    <name evidence="9" type="ORF">P8935_21745</name>
</gene>
<comment type="subcellular location">
    <subcellularLocation>
        <location evidence="1">Cell membrane</location>
        <topology evidence="1">Multi-pass membrane protein</topology>
    </subcellularLocation>
</comment>
<accession>A0AAU7DJB4</accession>
<evidence type="ECO:0000256" key="4">
    <source>
        <dbReference type="ARBA" id="ARBA00022989"/>
    </source>
</evidence>
<dbReference type="RefSeq" id="WP_348262408.1">
    <property type="nucleotide sequence ID" value="NZ_CP121196.1"/>
</dbReference>
<feature type="transmembrane region" description="Helical" evidence="7">
    <location>
        <begin position="38"/>
        <end position="56"/>
    </location>
</feature>
<evidence type="ECO:0000313" key="9">
    <source>
        <dbReference type="EMBL" id="XBH17177.1"/>
    </source>
</evidence>
<dbReference type="Pfam" id="PF02706">
    <property type="entry name" value="Wzz"/>
    <property type="match status" value="1"/>
</dbReference>
<evidence type="ECO:0000259" key="8">
    <source>
        <dbReference type="Pfam" id="PF02706"/>
    </source>
</evidence>
<feature type="transmembrane region" description="Helical" evidence="7">
    <location>
        <begin position="362"/>
        <end position="381"/>
    </location>
</feature>
<dbReference type="InterPro" id="IPR003856">
    <property type="entry name" value="LPS_length_determ_N"/>
</dbReference>
<proteinExistence type="predicted"/>
<dbReference type="EMBL" id="CP121196">
    <property type="protein sequence ID" value="XBH17177.1"/>
    <property type="molecule type" value="Genomic_DNA"/>
</dbReference>
<organism evidence="9">
    <name type="scientific">Telmatobacter sp. DSM 110680</name>
    <dbReference type="NCBI Taxonomy" id="3036704"/>
    <lineage>
        <taxon>Bacteria</taxon>
        <taxon>Pseudomonadati</taxon>
        <taxon>Acidobacteriota</taxon>
        <taxon>Terriglobia</taxon>
        <taxon>Terriglobales</taxon>
        <taxon>Acidobacteriaceae</taxon>
        <taxon>Telmatobacter</taxon>
    </lineage>
</organism>
<dbReference type="PANTHER" id="PTHR32309:SF13">
    <property type="entry name" value="FERRIC ENTEROBACTIN TRANSPORT PROTEIN FEPE"/>
    <property type="match status" value="1"/>
</dbReference>
<dbReference type="GO" id="GO:0005886">
    <property type="term" value="C:plasma membrane"/>
    <property type="evidence" value="ECO:0007669"/>
    <property type="project" value="UniProtKB-SubCell"/>
</dbReference>
<keyword evidence="6" id="KW-0175">Coiled coil</keyword>
<feature type="coiled-coil region" evidence="6">
    <location>
        <begin position="190"/>
        <end position="224"/>
    </location>
</feature>
<evidence type="ECO:0000256" key="6">
    <source>
        <dbReference type="SAM" id="Coils"/>
    </source>
</evidence>
<evidence type="ECO:0000256" key="2">
    <source>
        <dbReference type="ARBA" id="ARBA00022475"/>
    </source>
</evidence>